<evidence type="ECO:0000256" key="5">
    <source>
        <dbReference type="ARBA" id="ARBA00023251"/>
    </source>
</evidence>
<dbReference type="PANTHER" id="PTHR43229:SF2">
    <property type="entry name" value="NODULATION PROTEIN J"/>
    <property type="match status" value="1"/>
</dbReference>
<keyword evidence="2 6" id="KW-0812">Transmembrane</keyword>
<keyword evidence="3 6" id="KW-1133">Transmembrane helix</keyword>
<feature type="transmembrane region" description="Helical" evidence="6">
    <location>
        <begin position="112"/>
        <end position="134"/>
    </location>
</feature>
<dbReference type="InterPro" id="IPR051784">
    <property type="entry name" value="Nod_factor_ABC_transporter"/>
</dbReference>
<protein>
    <submittedName>
        <fullName evidence="8">ABC transporter permease</fullName>
    </submittedName>
</protein>
<evidence type="ECO:0000256" key="3">
    <source>
        <dbReference type="ARBA" id="ARBA00022989"/>
    </source>
</evidence>
<dbReference type="RefSeq" id="WP_121484407.1">
    <property type="nucleotide sequence ID" value="NZ_QQXL01000002.1"/>
</dbReference>
<dbReference type="InterPro" id="IPR000412">
    <property type="entry name" value="ABC_2_transport"/>
</dbReference>
<dbReference type="PANTHER" id="PTHR43229">
    <property type="entry name" value="NODULATION PROTEIN J"/>
    <property type="match status" value="1"/>
</dbReference>
<feature type="transmembrane region" description="Helical" evidence="6">
    <location>
        <begin position="146"/>
        <end position="168"/>
    </location>
</feature>
<evidence type="ECO:0000313" key="8">
    <source>
        <dbReference type="EMBL" id="RKW71071.1"/>
    </source>
</evidence>
<dbReference type="Pfam" id="PF01061">
    <property type="entry name" value="ABC2_membrane"/>
    <property type="match status" value="1"/>
</dbReference>
<accession>A0A496PKP8</accession>
<gene>
    <name evidence="8" type="ORF">DWQ67_04555</name>
</gene>
<comment type="caution">
    <text evidence="8">The sequence shown here is derived from an EMBL/GenBank/DDBJ whole genome shotgun (WGS) entry which is preliminary data.</text>
</comment>
<dbReference type="AlphaFoldDB" id="A0A496PKP8"/>
<feature type="transmembrane region" description="Helical" evidence="6">
    <location>
        <begin position="232"/>
        <end position="252"/>
    </location>
</feature>
<reference evidence="8 9" key="1">
    <citation type="submission" date="2018-07" db="EMBL/GenBank/DDBJ databases">
        <title>Arthrobacter sp. nov., isolated from raw cow's milk with high bacterial count.</title>
        <authorList>
            <person name="Hahne J."/>
            <person name="Isele D."/>
            <person name="Lipski A."/>
        </authorList>
    </citation>
    <scope>NUCLEOTIDE SEQUENCE [LARGE SCALE GENOMIC DNA]</scope>
    <source>
        <strain evidence="8 9">JZ R-183</strain>
    </source>
</reference>
<dbReference type="GO" id="GO:0043190">
    <property type="term" value="C:ATP-binding cassette (ABC) transporter complex"/>
    <property type="evidence" value="ECO:0007669"/>
    <property type="project" value="InterPro"/>
</dbReference>
<dbReference type="PIRSF" id="PIRSF006648">
    <property type="entry name" value="DrrB"/>
    <property type="match status" value="1"/>
</dbReference>
<comment type="subcellular location">
    <subcellularLocation>
        <location evidence="1">Membrane</location>
        <topology evidence="1">Multi-pass membrane protein</topology>
    </subcellularLocation>
</comment>
<keyword evidence="5" id="KW-0046">Antibiotic resistance</keyword>
<dbReference type="GO" id="GO:0140359">
    <property type="term" value="F:ABC-type transporter activity"/>
    <property type="evidence" value="ECO:0007669"/>
    <property type="project" value="InterPro"/>
</dbReference>
<dbReference type="EMBL" id="QQXL01000002">
    <property type="protein sequence ID" value="RKW71071.1"/>
    <property type="molecule type" value="Genomic_DNA"/>
</dbReference>
<evidence type="ECO:0000259" key="7">
    <source>
        <dbReference type="Pfam" id="PF01061"/>
    </source>
</evidence>
<proteinExistence type="predicted"/>
<feature type="transmembrane region" description="Helical" evidence="6">
    <location>
        <begin position="68"/>
        <end position="91"/>
    </location>
</feature>
<dbReference type="GO" id="GO:0046677">
    <property type="term" value="P:response to antibiotic"/>
    <property type="evidence" value="ECO:0007669"/>
    <property type="project" value="UniProtKB-KW"/>
</dbReference>
<dbReference type="Proteomes" id="UP000273119">
    <property type="component" value="Unassembled WGS sequence"/>
</dbReference>
<keyword evidence="9" id="KW-1185">Reference proteome</keyword>
<evidence type="ECO:0000256" key="6">
    <source>
        <dbReference type="SAM" id="Phobius"/>
    </source>
</evidence>
<keyword evidence="4 6" id="KW-0472">Membrane</keyword>
<dbReference type="InterPro" id="IPR013525">
    <property type="entry name" value="ABC2_TM"/>
</dbReference>
<name>A0A496PKP8_9MICC</name>
<evidence type="ECO:0000256" key="1">
    <source>
        <dbReference type="ARBA" id="ARBA00004141"/>
    </source>
</evidence>
<feature type="transmembrane region" description="Helical" evidence="6">
    <location>
        <begin position="37"/>
        <end position="56"/>
    </location>
</feature>
<organism evidence="8 9">
    <name type="scientific">Galactobacter caseinivorans</name>
    <dbReference type="NCBI Taxonomy" id="2676123"/>
    <lineage>
        <taxon>Bacteria</taxon>
        <taxon>Bacillati</taxon>
        <taxon>Actinomycetota</taxon>
        <taxon>Actinomycetes</taxon>
        <taxon>Micrococcales</taxon>
        <taxon>Micrococcaceae</taxon>
        <taxon>Galactobacter</taxon>
    </lineage>
</organism>
<evidence type="ECO:0000256" key="4">
    <source>
        <dbReference type="ARBA" id="ARBA00023136"/>
    </source>
</evidence>
<evidence type="ECO:0000313" key="9">
    <source>
        <dbReference type="Proteomes" id="UP000273119"/>
    </source>
</evidence>
<sequence length="255" mass="26330">MSAQSTLVPSRPAPAALRALRQAGYEIKTILGNGEQLLVSLALPLMAMVALTWLDLLDGFAPSRIDAATPGVLALCVVSVAFTGQGIQTGFDRQYGVLRSLATTPLGRGGLILGKGLAVLAVIAVQVVVIGVVARLMGWHPALPGWLPALVILLLGAAAFTSLGLLIAGTLRPQATLAITNLIWVLLAAVGGLLLPLAKLPGLLGTVATLLPSSALGEGLRAALIHGRFDPTSLLVLAVWAVLGTAAAVRWFRWE</sequence>
<feature type="domain" description="ABC-2 type transporter transmembrane" evidence="7">
    <location>
        <begin position="26"/>
        <end position="224"/>
    </location>
</feature>
<evidence type="ECO:0000256" key="2">
    <source>
        <dbReference type="ARBA" id="ARBA00022692"/>
    </source>
</evidence>
<feature type="transmembrane region" description="Helical" evidence="6">
    <location>
        <begin position="175"/>
        <end position="194"/>
    </location>
</feature>